<organism evidence="1 2">
    <name type="scientific">Rattus norvegicus</name>
    <name type="common">Rat</name>
    <dbReference type="NCBI Taxonomy" id="10116"/>
    <lineage>
        <taxon>Eukaryota</taxon>
        <taxon>Metazoa</taxon>
        <taxon>Chordata</taxon>
        <taxon>Craniata</taxon>
        <taxon>Vertebrata</taxon>
        <taxon>Euteleostomi</taxon>
        <taxon>Mammalia</taxon>
        <taxon>Eutheria</taxon>
        <taxon>Euarchontoglires</taxon>
        <taxon>Glires</taxon>
        <taxon>Rodentia</taxon>
        <taxon>Myomorpha</taxon>
        <taxon>Muroidea</taxon>
        <taxon>Muridae</taxon>
        <taxon>Murinae</taxon>
        <taxon>Rattus</taxon>
    </lineage>
</organism>
<sequence>MLPSHWQPPEPGLQATDESLFEILPTTFSAGSSYV</sequence>
<evidence type="ECO:0000313" key="1">
    <source>
        <dbReference type="EMBL" id="EDL84229.1"/>
    </source>
</evidence>
<evidence type="ECO:0000313" key="2">
    <source>
        <dbReference type="Proteomes" id="UP000234681"/>
    </source>
</evidence>
<accession>A6KEX4</accession>
<name>A6KEX4_RAT</name>
<dbReference type="EMBL" id="CH474041">
    <property type="protein sequence ID" value="EDL84229.1"/>
    <property type="molecule type" value="Genomic_DNA"/>
</dbReference>
<protein>
    <submittedName>
        <fullName evidence="1">RCG56679</fullName>
    </submittedName>
</protein>
<proteinExistence type="predicted"/>
<dbReference type="AlphaFoldDB" id="A6KEX4"/>
<reference evidence="2" key="1">
    <citation type="submission" date="2005-09" db="EMBL/GenBank/DDBJ databases">
        <authorList>
            <person name="Mural R.J."/>
            <person name="Li P.W."/>
            <person name="Adams M.D."/>
            <person name="Amanatides P.G."/>
            <person name="Baden-Tillson H."/>
            <person name="Barnstead M."/>
            <person name="Chin S.H."/>
            <person name="Dew I."/>
            <person name="Evans C.A."/>
            <person name="Ferriera S."/>
            <person name="Flanigan M."/>
            <person name="Fosler C."/>
            <person name="Glodek A."/>
            <person name="Gu Z."/>
            <person name="Holt R.A."/>
            <person name="Jennings D."/>
            <person name="Kraft C.L."/>
            <person name="Lu F."/>
            <person name="Nguyen T."/>
            <person name="Nusskern D.R."/>
            <person name="Pfannkoch C.M."/>
            <person name="Sitter C."/>
            <person name="Sutton G.G."/>
            <person name="Venter J.C."/>
            <person name="Wang Z."/>
            <person name="Woodage T."/>
            <person name="Zheng X.H."/>
            <person name="Zhong F."/>
        </authorList>
    </citation>
    <scope>NUCLEOTIDE SEQUENCE [LARGE SCALE GENOMIC DNA]</scope>
    <source>
        <strain>BN</strain>
        <strain evidence="2">Sprague-Dawley</strain>
    </source>
</reference>
<gene>
    <name evidence="1" type="ORF">rCG_56679</name>
</gene>
<dbReference type="Proteomes" id="UP000234681">
    <property type="component" value="Chromosome 8"/>
</dbReference>